<dbReference type="GO" id="GO:0030288">
    <property type="term" value="C:outer membrane-bounded periplasmic space"/>
    <property type="evidence" value="ECO:0007669"/>
    <property type="project" value="TreeGrafter"/>
</dbReference>
<dbReference type="InterPro" id="IPR002508">
    <property type="entry name" value="MurNAc-LAA_cat"/>
</dbReference>
<keyword evidence="3" id="KW-1185">Reference proteome</keyword>
<name>A0A8I0DPN5_9CLOT</name>
<dbReference type="CDD" id="cd02696">
    <property type="entry name" value="MurNAc-LAA"/>
    <property type="match status" value="1"/>
</dbReference>
<dbReference type="SUPFAM" id="SSF53187">
    <property type="entry name" value="Zn-dependent exopeptidases"/>
    <property type="match status" value="1"/>
</dbReference>
<sequence length="236" mass="26013">MKEIILAIDIGHNVPYDTGAVGIRREDDLNRLVGNALISKLRERGIKVVNCTPNTAKSLNDSLYQRVITANNCGATLFVSIHHNACPGGYGAEVLCIKDNYQDGLSTKVGEDILNELASLGLKNRGVKDRRDLYVINNTSMPALIVECAFVDSSLDMANYNPEKTAAAMYKGICTALAISEDQQPSTNDEEYYIVKYGDTLWGISKRFNTTVERLVALNNIANRDLINVGQKLRLK</sequence>
<dbReference type="InterPro" id="IPR050695">
    <property type="entry name" value="N-acetylmuramoyl_amidase_3"/>
</dbReference>
<organism evidence="2 3">
    <name type="scientific">Clostridium lentum</name>
    <dbReference type="NCBI Taxonomy" id="2763037"/>
    <lineage>
        <taxon>Bacteria</taxon>
        <taxon>Bacillati</taxon>
        <taxon>Bacillota</taxon>
        <taxon>Clostridia</taxon>
        <taxon>Eubacteriales</taxon>
        <taxon>Clostridiaceae</taxon>
        <taxon>Clostridium</taxon>
    </lineage>
</organism>
<evidence type="ECO:0000313" key="3">
    <source>
        <dbReference type="Proteomes" id="UP000662088"/>
    </source>
</evidence>
<dbReference type="SMART" id="SM00646">
    <property type="entry name" value="Ami_3"/>
    <property type="match status" value="1"/>
</dbReference>
<protein>
    <submittedName>
        <fullName evidence="2">N-acetylmuramoyl-L-alanine amidase</fullName>
    </submittedName>
</protein>
<accession>A0A8I0DPN5</accession>
<dbReference type="RefSeq" id="WP_186835329.1">
    <property type="nucleotide sequence ID" value="NZ_JACOOQ010000016.1"/>
</dbReference>
<dbReference type="PANTHER" id="PTHR30404">
    <property type="entry name" value="N-ACETYLMURAMOYL-L-ALANINE AMIDASE"/>
    <property type="match status" value="1"/>
</dbReference>
<dbReference type="EMBL" id="JACOOQ010000016">
    <property type="protein sequence ID" value="MBC5640692.1"/>
    <property type="molecule type" value="Genomic_DNA"/>
</dbReference>
<dbReference type="PROSITE" id="PS51782">
    <property type="entry name" value="LYSM"/>
    <property type="match status" value="1"/>
</dbReference>
<evidence type="ECO:0000259" key="1">
    <source>
        <dbReference type="PROSITE" id="PS51782"/>
    </source>
</evidence>
<dbReference type="InterPro" id="IPR018392">
    <property type="entry name" value="LysM"/>
</dbReference>
<dbReference type="SMART" id="SM00257">
    <property type="entry name" value="LysM"/>
    <property type="match status" value="1"/>
</dbReference>
<evidence type="ECO:0000313" key="2">
    <source>
        <dbReference type="EMBL" id="MBC5640692.1"/>
    </source>
</evidence>
<reference evidence="2" key="1">
    <citation type="submission" date="2020-08" db="EMBL/GenBank/DDBJ databases">
        <title>Genome public.</title>
        <authorList>
            <person name="Liu C."/>
            <person name="Sun Q."/>
        </authorList>
    </citation>
    <scope>NUCLEOTIDE SEQUENCE</scope>
    <source>
        <strain evidence="2">NSJ-42</strain>
    </source>
</reference>
<dbReference type="GO" id="GO:0009253">
    <property type="term" value="P:peptidoglycan catabolic process"/>
    <property type="evidence" value="ECO:0007669"/>
    <property type="project" value="InterPro"/>
</dbReference>
<proteinExistence type="predicted"/>
<gene>
    <name evidence="2" type="ORF">H8R92_09730</name>
</gene>
<dbReference type="InterPro" id="IPR036779">
    <property type="entry name" value="LysM_dom_sf"/>
</dbReference>
<dbReference type="Pfam" id="PF01520">
    <property type="entry name" value="Amidase_3"/>
    <property type="match status" value="1"/>
</dbReference>
<dbReference type="CDD" id="cd00118">
    <property type="entry name" value="LysM"/>
    <property type="match status" value="1"/>
</dbReference>
<dbReference type="PANTHER" id="PTHR30404:SF8">
    <property type="entry name" value="AUTOLYSIN PH-RELATED"/>
    <property type="match status" value="1"/>
</dbReference>
<dbReference type="Proteomes" id="UP000662088">
    <property type="component" value="Unassembled WGS sequence"/>
</dbReference>
<dbReference type="GO" id="GO:0008745">
    <property type="term" value="F:N-acetylmuramoyl-L-alanine amidase activity"/>
    <property type="evidence" value="ECO:0007669"/>
    <property type="project" value="InterPro"/>
</dbReference>
<comment type="caution">
    <text evidence="2">The sequence shown here is derived from an EMBL/GenBank/DDBJ whole genome shotgun (WGS) entry which is preliminary data.</text>
</comment>
<feature type="domain" description="LysM" evidence="1">
    <location>
        <begin position="191"/>
        <end position="235"/>
    </location>
</feature>
<dbReference type="Pfam" id="PF01476">
    <property type="entry name" value="LysM"/>
    <property type="match status" value="1"/>
</dbReference>
<dbReference type="AlphaFoldDB" id="A0A8I0DPN5"/>
<dbReference type="Gene3D" id="3.40.630.40">
    <property type="entry name" value="Zn-dependent exopeptidases"/>
    <property type="match status" value="1"/>
</dbReference>
<dbReference type="SUPFAM" id="SSF54106">
    <property type="entry name" value="LysM domain"/>
    <property type="match status" value="1"/>
</dbReference>
<dbReference type="Gene3D" id="3.10.350.10">
    <property type="entry name" value="LysM domain"/>
    <property type="match status" value="1"/>
</dbReference>